<feature type="compositionally biased region" description="Low complexity" evidence="1">
    <location>
        <begin position="82"/>
        <end position="99"/>
    </location>
</feature>
<feature type="compositionally biased region" description="Polar residues" evidence="1">
    <location>
        <begin position="71"/>
        <end position="81"/>
    </location>
</feature>
<evidence type="ECO:0000313" key="4">
    <source>
        <dbReference type="EMBL" id="RKR87411.1"/>
    </source>
</evidence>
<feature type="region of interest" description="Disordered" evidence="1">
    <location>
        <begin position="27"/>
        <end position="114"/>
    </location>
</feature>
<organism evidence="4 5">
    <name type="scientific">Micromonospora pisi</name>
    <dbReference type="NCBI Taxonomy" id="589240"/>
    <lineage>
        <taxon>Bacteria</taxon>
        <taxon>Bacillati</taxon>
        <taxon>Actinomycetota</taxon>
        <taxon>Actinomycetes</taxon>
        <taxon>Micromonosporales</taxon>
        <taxon>Micromonosporaceae</taxon>
        <taxon>Micromonospora</taxon>
    </lineage>
</organism>
<evidence type="ECO:0000256" key="2">
    <source>
        <dbReference type="SAM" id="SignalP"/>
    </source>
</evidence>
<feature type="chain" id="PRO_5019865535" evidence="2">
    <location>
        <begin position="32"/>
        <end position="201"/>
    </location>
</feature>
<protein>
    <submittedName>
        <fullName evidence="4">Uncharacterized protein with FMN-binding domain</fullName>
    </submittedName>
</protein>
<dbReference type="GO" id="GO:0016020">
    <property type="term" value="C:membrane"/>
    <property type="evidence" value="ECO:0007669"/>
    <property type="project" value="InterPro"/>
</dbReference>
<dbReference type="AlphaFoldDB" id="A0A495JFA8"/>
<name>A0A495JFA8_9ACTN</name>
<reference evidence="4 5" key="1">
    <citation type="submission" date="2018-10" db="EMBL/GenBank/DDBJ databases">
        <title>Sequencing the genomes of 1000 actinobacteria strains.</title>
        <authorList>
            <person name="Klenk H.-P."/>
        </authorList>
    </citation>
    <scope>NUCLEOTIDE SEQUENCE [LARGE SCALE GENOMIC DNA]</scope>
    <source>
        <strain evidence="4 5">DSM 45175</strain>
    </source>
</reference>
<keyword evidence="5" id="KW-1185">Reference proteome</keyword>
<dbReference type="EMBL" id="RBKT01000001">
    <property type="protein sequence ID" value="RKR87411.1"/>
    <property type="molecule type" value="Genomic_DNA"/>
</dbReference>
<dbReference type="Pfam" id="PF04205">
    <property type="entry name" value="FMN_bind"/>
    <property type="match status" value="1"/>
</dbReference>
<dbReference type="InterPro" id="IPR007329">
    <property type="entry name" value="FMN-bd"/>
</dbReference>
<sequence length="201" mass="19642">MRRAILGITGLAASTTLLVVLKGGPATTATAQDVPVGTAGASTDPSAGAPPEPTPDPATPTGSAAVPGRSGTPSASPGRSRTPSGKPSTKPPGGTTTSKAPPPASGPRKIDGSVTPAADFGLVQVQITVSGDRVTNVVALELPRETATSDGKSDQVDRAYSGTGGAAVTAANQGRTPDTVSGATATSSAYKRSLQAALDRM</sequence>
<accession>A0A495JFA8</accession>
<dbReference type="Gene3D" id="3.90.1010.20">
    <property type="match status" value="1"/>
</dbReference>
<feature type="region of interest" description="Disordered" evidence="1">
    <location>
        <begin position="145"/>
        <end position="187"/>
    </location>
</feature>
<dbReference type="RefSeq" id="WP_121156153.1">
    <property type="nucleotide sequence ID" value="NZ_RBKT01000001.1"/>
</dbReference>
<proteinExistence type="predicted"/>
<evidence type="ECO:0000256" key="1">
    <source>
        <dbReference type="SAM" id="MobiDB-lite"/>
    </source>
</evidence>
<keyword evidence="2" id="KW-0732">Signal</keyword>
<feature type="signal peptide" evidence="2">
    <location>
        <begin position="1"/>
        <end position="31"/>
    </location>
</feature>
<dbReference type="Proteomes" id="UP000277671">
    <property type="component" value="Unassembled WGS sequence"/>
</dbReference>
<feature type="compositionally biased region" description="Polar residues" evidence="1">
    <location>
        <begin position="170"/>
        <end position="187"/>
    </location>
</feature>
<dbReference type="SMART" id="SM00900">
    <property type="entry name" value="FMN_bind"/>
    <property type="match status" value="1"/>
</dbReference>
<feature type="domain" description="FMN-binding" evidence="3">
    <location>
        <begin position="121"/>
        <end position="201"/>
    </location>
</feature>
<evidence type="ECO:0000259" key="3">
    <source>
        <dbReference type="SMART" id="SM00900"/>
    </source>
</evidence>
<comment type="caution">
    <text evidence="4">The sequence shown here is derived from an EMBL/GenBank/DDBJ whole genome shotgun (WGS) entry which is preliminary data.</text>
</comment>
<dbReference type="GO" id="GO:0010181">
    <property type="term" value="F:FMN binding"/>
    <property type="evidence" value="ECO:0007669"/>
    <property type="project" value="InterPro"/>
</dbReference>
<feature type="compositionally biased region" description="Pro residues" evidence="1">
    <location>
        <begin position="48"/>
        <end position="58"/>
    </location>
</feature>
<evidence type="ECO:0000313" key="5">
    <source>
        <dbReference type="Proteomes" id="UP000277671"/>
    </source>
</evidence>
<gene>
    <name evidence="4" type="ORF">BDK92_1687</name>
</gene>
<dbReference type="OrthoDB" id="8099475at2"/>